<comment type="subunit">
    <text evidence="7">Part of the 30S ribosomal subunit. Contacts protein S5. The interaction surface between S4 and S5 is involved in control of translational fidelity.</text>
</comment>
<dbReference type="PROSITE" id="PS00632">
    <property type="entry name" value="RIBOSOMAL_S4"/>
    <property type="match status" value="1"/>
</dbReference>
<dbReference type="NCBIfam" id="TIGR01017">
    <property type="entry name" value="rpsD_bact"/>
    <property type="match status" value="1"/>
</dbReference>
<dbReference type="AlphaFoldDB" id="X5GWW4"/>
<dbReference type="InterPro" id="IPR001912">
    <property type="entry name" value="Ribosomal_uS4_N"/>
</dbReference>
<evidence type="ECO:0000256" key="6">
    <source>
        <dbReference type="ARBA" id="ARBA00035254"/>
    </source>
</evidence>
<proteinExistence type="inferred from homology"/>
<dbReference type="STRING" id="1286528.NHE_0564"/>
<evidence type="ECO:0000256" key="8">
    <source>
        <dbReference type="RuleBase" id="RU003699"/>
    </source>
</evidence>
<dbReference type="GO" id="GO:0019843">
    <property type="term" value="F:rRNA binding"/>
    <property type="evidence" value="ECO:0007669"/>
    <property type="project" value="UniProtKB-UniRule"/>
</dbReference>
<dbReference type="HAMAP" id="MF_01306_B">
    <property type="entry name" value="Ribosomal_uS4_B"/>
    <property type="match status" value="1"/>
</dbReference>
<name>X5GWW4_9RICK</name>
<evidence type="ECO:0000259" key="10">
    <source>
        <dbReference type="SMART" id="SM01390"/>
    </source>
</evidence>
<keyword evidence="3 7" id="KW-0694">RNA-binding</keyword>
<protein>
    <recommendedName>
        <fullName evidence="6 7">Small ribosomal subunit protein uS4</fullName>
    </recommendedName>
</protein>
<dbReference type="PANTHER" id="PTHR11831:SF4">
    <property type="entry name" value="SMALL RIBOSOMAL SUBUNIT PROTEIN US4M"/>
    <property type="match status" value="1"/>
</dbReference>
<dbReference type="GO" id="GO:0042274">
    <property type="term" value="P:ribosomal small subunit biogenesis"/>
    <property type="evidence" value="ECO:0007669"/>
    <property type="project" value="TreeGrafter"/>
</dbReference>
<comment type="similarity">
    <text evidence="1 7 8">Belongs to the universal ribosomal protein uS4 family.</text>
</comment>
<dbReference type="RefSeq" id="WP_038559647.1">
    <property type="nucleotide sequence ID" value="NZ_CP007481.1"/>
</dbReference>
<dbReference type="NCBIfam" id="NF003717">
    <property type="entry name" value="PRK05327.1"/>
    <property type="match status" value="1"/>
</dbReference>
<dbReference type="InterPro" id="IPR036986">
    <property type="entry name" value="S4_RNA-bd_sf"/>
</dbReference>
<dbReference type="GO" id="GO:0003735">
    <property type="term" value="F:structural constituent of ribosome"/>
    <property type="evidence" value="ECO:0007669"/>
    <property type="project" value="InterPro"/>
</dbReference>
<feature type="domain" description="Small ribosomal subunit protein uS4 N-terminal" evidence="10">
    <location>
        <begin position="6"/>
        <end position="92"/>
    </location>
</feature>
<dbReference type="PANTHER" id="PTHR11831">
    <property type="entry name" value="30S 40S RIBOSOMAL PROTEIN"/>
    <property type="match status" value="1"/>
</dbReference>
<reference evidence="11 12" key="1">
    <citation type="submission" date="2014-03" db="EMBL/GenBank/DDBJ databases">
        <title>Sequencing and Comparison of Genomes and Transcriptome Profiles of Human Ehrlichiosis Agents.</title>
        <authorList>
            <person name="Lin M."/>
            <person name="Daugherty S.C."/>
            <person name="Nagaraj S."/>
            <person name="Cheng Z."/>
            <person name="Xiong Q."/>
            <person name="Lin F.-Y."/>
            <person name="Sengamalay N."/>
            <person name="Ott S."/>
            <person name="Godinez A."/>
            <person name="Tallon L.J."/>
            <person name="Sadzewicz L."/>
            <person name="Fraser C.M."/>
            <person name="Dunning Hotopp J.C."/>
            <person name="Rikihisa Y."/>
        </authorList>
    </citation>
    <scope>NUCLEOTIDE SEQUENCE [LARGE SCALE GENOMIC DNA]</scope>
    <source>
        <strain evidence="11 12">Oregon</strain>
    </source>
</reference>
<dbReference type="InterPro" id="IPR002942">
    <property type="entry name" value="S4_RNA-bd"/>
</dbReference>
<keyword evidence="2 7" id="KW-0699">rRNA-binding</keyword>
<evidence type="ECO:0000256" key="5">
    <source>
        <dbReference type="ARBA" id="ARBA00023274"/>
    </source>
</evidence>
<comment type="function">
    <text evidence="7">One of the primary rRNA binding proteins, it binds directly to 16S rRNA where it nucleates assembly of the body of the 30S subunit.</text>
</comment>
<dbReference type="Pfam" id="PF01479">
    <property type="entry name" value="S4"/>
    <property type="match status" value="1"/>
</dbReference>
<dbReference type="SMART" id="SM01390">
    <property type="entry name" value="Ribosomal_S4"/>
    <property type="match status" value="1"/>
</dbReference>
<evidence type="ECO:0000256" key="7">
    <source>
        <dbReference type="HAMAP-Rule" id="MF_01306"/>
    </source>
</evidence>
<evidence type="ECO:0000313" key="11">
    <source>
        <dbReference type="EMBL" id="AHX11502.1"/>
    </source>
</evidence>
<dbReference type="InterPro" id="IPR022801">
    <property type="entry name" value="Ribosomal_uS4"/>
</dbReference>
<evidence type="ECO:0000256" key="2">
    <source>
        <dbReference type="ARBA" id="ARBA00022730"/>
    </source>
</evidence>
<dbReference type="SUPFAM" id="SSF55174">
    <property type="entry name" value="Alpha-L RNA-binding motif"/>
    <property type="match status" value="1"/>
</dbReference>
<comment type="function">
    <text evidence="7">With S5 and S12 plays an important role in translational accuracy.</text>
</comment>
<feature type="domain" description="RNA-binding S4" evidence="9">
    <location>
        <begin position="93"/>
        <end position="157"/>
    </location>
</feature>
<evidence type="ECO:0000313" key="12">
    <source>
        <dbReference type="Proteomes" id="UP000023755"/>
    </source>
</evidence>
<dbReference type="OrthoDB" id="9803672at2"/>
<evidence type="ECO:0000259" key="9">
    <source>
        <dbReference type="SMART" id="SM00363"/>
    </source>
</evidence>
<dbReference type="HOGENOM" id="CLU_092403_0_0_5"/>
<dbReference type="GO" id="GO:0006412">
    <property type="term" value="P:translation"/>
    <property type="evidence" value="ECO:0007669"/>
    <property type="project" value="UniProtKB-UniRule"/>
</dbReference>
<keyword evidence="12" id="KW-1185">Reference proteome</keyword>
<dbReference type="EMBL" id="CP007481">
    <property type="protein sequence ID" value="AHX11502.1"/>
    <property type="molecule type" value="Genomic_DNA"/>
</dbReference>
<dbReference type="Gene3D" id="3.10.290.10">
    <property type="entry name" value="RNA-binding S4 domain"/>
    <property type="match status" value="1"/>
</dbReference>
<dbReference type="FunFam" id="3.10.290.10:FF:000001">
    <property type="entry name" value="30S ribosomal protein S4"/>
    <property type="match status" value="1"/>
</dbReference>
<sequence>MTTTIRRKFRVSRQMKASLWGSQKDPVHKRNYGPGQHGRSPIKKISDFYKQNAAQRAFRTYYVIGKKQFSNIFAKAYRGKGNTNDNLVSLLERRLSSILYRSGMVPTIFAARQLVSHKHVTVNNRIVNVCSFELKEGDVVQIRDRAASIPCVSGALGSSNEHPHYLEVDKEKRSVKLLVSPKFSDVPYPAVMEPNLVTEYFSSKM</sequence>
<dbReference type="InterPro" id="IPR005709">
    <property type="entry name" value="Ribosomal_uS4_bac-type"/>
</dbReference>
<evidence type="ECO:0000256" key="1">
    <source>
        <dbReference type="ARBA" id="ARBA00007465"/>
    </source>
</evidence>
<dbReference type="PROSITE" id="PS50889">
    <property type="entry name" value="S4"/>
    <property type="match status" value="1"/>
</dbReference>
<dbReference type="InterPro" id="IPR018079">
    <property type="entry name" value="Ribosomal_uS4_CS"/>
</dbReference>
<gene>
    <name evidence="7 11" type="primary">rpsD</name>
    <name evidence="11" type="ORF">NHE_0564</name>
</gene>
<dbReference type="Proteomes" id="UP000023755">
    <property type="component" value="Chromosome"/>
</dbReference>
<keyword evidence="4 7" id="KW-0689">Ribosomal protein</keyword>
<dbReference type="Gene3D" id="1.10.1050.10">
    <property type="entry name" value="Ribosomal Protein S4 Delta 41, Chain A, domain 1"/>
    <property type="match status" value="1"/>
</dbReference>
<accession>X5GWW4</accession>
<keyword evidence="5 7" id="KW-0687">Ribonucleoprotein</keyword>
<evidence type="ECO:0000256" key="3">
    <source>
        <dbReference type="ARBA" id="ARBA00022884"/>
    </source>
</evidence>
<evidence type="ECO:0000256" key="4">
    <source>
        <dbReference type="ARBA" id="ARBA00022980"/>
    </source>
</evidence>
<organism evidence="11 12">
    <name type="scientific">Neorickettsia helminthoeca str. Oregon</name>
    <dbReference type="NCBI Taxonomy" id="1286528"/>
    <lineage>
        <taxon>Bacteria</taxon>
        <taxon>Pseudomonadati</taxon>
        <taxon>Pseudomonadota</taxon>
        <taxon>Alphaproteobacteria</taxon>
        <taxon>Rickettsiales</taxon>
        <taxon>Anaplasmataceae</taxon>
        <taxon>Neorickettsia</taxon>
    </lineage>
</organism>
<dbReference type="Pfam" id="PF00163">
    <property type="entry name" value="Ribosomal_S4"/>
    <property type="match status" value="1"/>
</dbReference>
<dbReference type="CDD" id="cd00165">
    <property type="entry name" value="S4"/>
    <property type="match status" value="1"/>
</dbReference>
<dbReference type="GO" id="GO:0015935">
    <property type="term" value="C:small ribosomal subunit"/>
    <property type="evidence" value="ECO:0007669"/>
    <property type="project" value="InterPro"/>
</dbReference>
<dbReference type="KEGG" id="nhm:NHE_0564"/>
<dbReference type="SMART" id="SM00363">
    <property type="entry name" value="S4"/>
    <property type="match status" value="1"/>
</dbReference>